<organism evidence="3 4">
    <name type="scientific">Mycena belliarum</name>
    <dbReference type="NCBI Taxonomy" id="1033014"/>
    <lineage>
        <taxon>Eukaryota</taxon>
        <taxon>Fungi</taxon>
        <taxon>Dikarya</taxon>
        <taxon>Basidiomycota</taxon>
        <taxon>Agaricomycotina</taxon>
        <taxon>Agaricomycetes</taxon>
        <taxon>Agaricomycetidae</taxon>
        <taxon>Agaricales</taxon>
        <taxon>Marasmiineae</taxon>
        <taxon>Mycenaceae</taxon>
        <taxon>Mycena</taxon>
    </lineage>
</organism>
<reference evidence="3" key="1">
    <citation type="submission" date="2023-03" db="EMBL/GenBank/DDBJ databases">
        <title>Massive genome expansion in bonnet fungi (Mycena s.s.) driven by repeated elements and novel gene families across ecological guilds.</title>
        <authorList>
            <consortium name="Lawrence Berkeley National Laboratory"/>
            <person name="Harder C.B."/>
            <person name="Miyauchi S."/>
            <person name="Viragh M."/>
            <person name="Kuo A."/>
            <person name="Thoen E."/>
            <person name="Andreopoulos B."/>
            <person name="Lu D."/>
            <person name="Skrede I."/>
            <person name="Drula E."/>
            <person name="Henrissat B."/>
            <person name="Morin E."/>
            <person name="Kohler A."/>
            <person name="Barry K."/>
            <person name="LaButti K."/>
            <person name="Morin E."/>
            <person name="Salamov A."/>
            <person name="Lipzen A."/>
            <person name="Mereny Z."/>
            <person name="Hegedus B."/>
            <person name="Baldrian P."/>
            <person name="Stursova M."/>
            <person name="Weitz H."/>
            <person name="Taylor A."/>
            <person name="Grigoriev I.V."/>
            <person name="Nagy L.G."/>
            <person name="Martin F."/>
            <person name="Kauserud H."/>
        </authorList>
    </citation>
    <scope>NUCLEOTIDE SEQUENCE</scope>
    <source>
        <strain evidence="3">CBHHK173m</strain>
    </source>
</reference>
<dbReference type="PANTHER" id="PTHR20961:SF38">
    <property type="entry name" value="PROTEIN O-LINKED-MANNOSE BETA-1,4-N-ACETYLGLUCOSAMINYLTRANSFERASE 2"/>
    <property type="match status" value="1"/>
</dbReference>
<dbReference type="GO" id="GO:0035269">
    <property type="term" value="P:protein O-linked glycosylation via mannose"/>
    <property type="evidence" value="ECO:0007669"/>
    <property type="project" value="TreeGrafter"/>
</dbReference>
<dbReference type="GO" id="GO:0005783">
    <property type="term" value="C:endoplasmic reticulum"/>
    <property type="evidence" value="ECO:0007669"/>
    <property type="project" value="TreeGrafter"/>
</dbReference>
<evidence type="ECO:0000256" key="2">
    <source>
        <dbReference type="SAM" id="Phobius"/>
    </source>
</evidence>
<evidence type="ECO:0000313" key="3">
    <source>
        <dbReference type="EMBL" id="KAJ7080578.1"/>
    </source>
</evidence>
<dbReference type="PANTHER" id="PTHR20961">
    <property type="entry name" value="GLYCOSYLTRANSFERASE"/>
    <property type="match status" value="1"/>
</dbReference>
<feature type="transmembrane region" description="Helical" evidence="2">
    <location>
        <begin position="69"/>
        <end position="88"/>
    </location>
</feature>
<keyword evidence="4" id="KW-1185">Reference proteome</keyword>
<gene>
    <name evidence="3" type="ORF">B0H15DRAFT_933157</name>
</gene>
<evidence type="ECO:0000313" key="4">
    <source>
        <dbReference type="Proteomes" id="UP001222325"/>
    </source>
</evidence>
<keyword evidence="2" id="KW-0812">Transmembrane</keyword>
<accession>A0AAD6XQC7</accession>
<proteinExistence type="predicted"/>
<keyword evidence="2" id="KW-1133">Transmembrane helix</keyword>
<evidence type="ECO:0000256" key="1">
    <source>
        <dbReference type="SAM" id="MobiDB-lite"/>
    </source>
</evidence>
<dbReference type="GO" id="GO:0097363">
    <property type="term" value="F:protein O-acetylglucosaminyltransferase activity"/>
    <property type="evidence" value="ECO:0007669"/>
    <property type="project" value="TreeGrafter"/>
</dbReference>
<dbReference type="EMBL" id="JARJCN010000054">
    <property type="protein sequence ID" value="KAJ7080578.1"/>
    <property type="molecule type" value="Genomic_DNA"/>
</dbReference>
<feature type="region of interest" description="Disordered" evidence="1">
    <location>
        <begin position="553"/>
        <end position="586"/>
    </location>
</feature>
<protein>
    <submittedName>
        <fullName evidence="3">Uncharacterized protein</fullName>
    </submittedName>
</protein>
<dbReference type="Proteomes" id="UP001222325">
    <property type="component" value="Unassembled WGS sequence"/>
</dbReference>
<dbReference type="InterPro" id="IPR007657">
    <property type="entry name" value="Glycosyltransferase_61"/>
</dbReference>
<sequence length="688" mass="73325">MSPRQRALARVAYISSRRLNRRDCGHASPHPCMSAAYTPLPTTAQYPPNRAQDLLSKLSGAPPSRIRRILVLAAVLGLSSTLLVYLVFSSSRFAAVSSVPQRSSGSVYSERYDDEVGGDSTSPFFRDAHPALHARLFLARAQADIRARALDTCNGKLGGAMVDAYLAAAVPYCAGANSSVTCFPARAGPGTPNDWWPYPQAFCASQNLAHTHGWGGDIRQRGRFTGRCTVSAAGARLKAQMGREVFLGTEFDETAEQVCAETVAHPVLFVPRQDRWNPFHVGEDLVTTFLALTLFSRHIAPPAAAALWTQLPAAMDAASGASLAVLTPQLEAALADAAGLQLVFQDEFRPTDMLFAPLYDRLGAYTPRRTAAEALGAAGGQTCFTTAFHSVGAGASLLSATKVSKQFTCASELVWGTALWLRWVWGLEALPGAGAALHGREGHAGDGEVARRAWGVHARAVQVLFLSREKYDAYSQHKHDKLEPWQESRHIQNEAALVAGLHAGLAGLCRVVTLGGAHVPGAHECTYTDADVLPDTWGASMHAREARALGLAERPTPTPTPHASGVPATADQTRSRAAPRGPVRRGPRALRFATLDPTTAALATQLGLVGRADVVVGVHAGALGLMLFMPPGRASVVELVTNAASGNHHFHNMAHMLGMQYRHVAITRTVDVAAVVQAVREVVEAHLG</sequence>
<comment type="caution">
    <text evidence="3">The sequence shown here is derived from an EMBL/GenBank/DDBJ whole genome shotgun (WGS) entry which is preliminary data.</text>
</comment>
<dbReference type="AlphaFoldDB" id="A0AAD6XQC7"/>
<name>A0AAD6XQC7_9AGAR</name>
<keyword evidence="2" id="KW-0472">Membrane</keyword>